<protein>
    <recommendedName>
        <fullName evidence="5">Glutathione peroxidase</fullName>
    </recommendedName>
</protein>
<evidence type="ECO:0000256" key="5">
    <source>
        <dbReference type="RuleBase" id="RU000499"/>
    </source>
</evidence>
<dbReference type="OrthoDB" id="9789406at2"/>
<dbReference type="Gene3D" id="3.40.30.10">
    <property type="entry name" value="Glutaredoxin"/>
    <property type="match status" value="1"/>
</dbReference>
<dbReference type="KEGG" id="ppsc:EHS13_18145"/>
<dbReference type="PRINTS" id="PR01011">
    <property type="entry name" value="GLUTPROXDASE"/>
</dbReference>
<dbReference type="AlphaFoldDB" id="A0A6B8RK61"/>
<keyword evidence="3 5" id="KW-0560">Oxidoreductase</keyword>
<accession>A0A6B8RK61</accession>
<dbReference type="RefSeq" id="WP_155701733.1">
    <property type="nucleotide sequence ID" value="NZ_CP034235.1"/>
</dbReference>
<evidence type="ECO:0000313" key="6">
    <source>
        <dbReference type="EMBL" id="QGQ96660.1"/>
    </source>
</evidence>
<dbReference type="FunFam" id="3.40.30.10:FF:000010">
    <property type="entry name" value="Glutathione peroxidase"/>
    <property type="match status" value="1"/>
</dbReference>
<dbReference type="EMBL" id="CP034235">
    <property type="protein sequence ID" value="QGQ96660.1"/>
    <property type="molecule type" value="Genomic_DNA"/>
</dbReference>
<dbReference type="InterPro" id="IPR029759">
    <property type="entry name" value="GPX_AS"/>
</dbReference>
<comment type="similarity">
    <text evidence="1 5">Belongs to the glutathione peroxidase family.</text>
</comment>
<evidence type="ECO:0000256" key="4">
    <source>
        <dbReference type="PIRSR" id="PIRSR000303-1"/>
    </source>
</evidence>
<evidence type="ECO:0000313" key="7">
    <source>
        <dbReference type="Proteomes" id="UP000426246"/>
    </source>
</evidence>
<dbReference type="SUPFAM" id="SSF52833">
    <property type="entry name" value="Thioredoxin-like"/>
    <property type="match status" value="1"/>
</dbReference>
<dbReference type="Proteomes" id="UP000426246">
    <property type="component" value="Chromosome"/>
</dbReference>
<proteinExistence type="inferred from homology"/>
<evidence type="ECO:0000256" key="1">
    <source>
        <dbReference type="ARBA" id="ARBA00006926"/>
    </source>
</evidence>
<dbReference type="GO" id="GO:0004601">
    <property type="term" value="F:peroxidase activity"/>
    <property type="evidence" value="ECO:0007669"/>
    <property type="project" value="UniProtKB-KW"/>
</dbReference>
<dbReference type="PROSITE" id="PS51355">
    <property type="entry name" value="GLUTATHIONE_PEROXID_3"/>
    <property type="match status" value="1"/>
</dbReference>
<dbReference type="GO" id="GO:0034599">
    <property type="term" value="P:cellular response to oxidative stress"/>
    <property type="evidence" value="ECO:0007669"/>
    <property type="project" value="TreeGrafter"/>
</dbReference>
<dbReference type="InterPro" id="IPR000889">
    <property type="entry name" value="Glutathione_peroxidase"/>
</dbReference>
<gene>
    <name evidence="6" type="ORF">EHS13_18145</name>
</gene>
<dbReference type="PROSITE" id="PS00460">
    <property type="entry name" value="GLUTATHIONE_PEROXID_1"/>
    <property type="match status" value="1"/>
</dbReference>
<keyword evidence="2 5" id="KW-0575">Peroxidase</keyword>
<evidence type="ECO:0000256" key="2">
    <source>
        <dbReference type="ARBA" id="ARBA00022559"/>
    </source>
</evidence>
<feature type="active site" evidence="4">
    <location>
        <position position="37"/>
    </location>
</feature>
<dbReference type="CDD" id="cd00340">
    <property type="entry name" value="GSH_Peroxidase"/>
    <property type="match status" value="1"/>
</dbReference>
<dbReference type="Pfam" id="PF00255">
    <property type="entry name" value="GSHPx"/>
    <property type="match status" value="1"/>
</dbReference>
<organism evidence="6 7">
    <name type="scientific">Paenibacillus psychroresistens</name>
    <dbReference type="NCBI Taxonomy" id="1778678"/>
    <lineage>
        <taxon>Bacteria</taxon>
        <taxon>Bacillati</taxon>
        <taxon>Bacillota</taxon>
        <taxon>Bacilli</taxon>
        <taxon>Bacillales</taxon>
        <taxon>Paenibacillaceae</taxon>
        <taxon>Paenibacillus</taxon>
    </lineage>
</organism>
<evidence type="ECO:0000256" key="3">
    <source>
        <dbReference type="ARBA" id="ARBA00023002"/>
    </source>
</evidence>
<sequence length="159" mass="17497">MSKSIYEIEVANAKGEPKTLAEYKGNALLIVNVASNCGFTPQYEGLEALSQAYKSKGLLVLGVPSNDFGGQEPGTLEEIQEFCKLNYGVTFELLDKVHAIGEEIHPLYAWLKSQSELHDDVKWNFEKFLISKEGELLGHYSSKVAPDDSSLAADIENAL</sequence>
<dbReference type="PIRSF" id="PIRSF000303">
    <property type="entry name" value="Glutathion_perox"/>
    <property type="match status" value="1"/>
</dbReference>
<keyword evidence="7" id="KW-1185">Reference proteome</keyword>
<dbReference type="PANTHER" id="PTHR11592">
    <property type="entry name" value="GLUTATHIONE PEROXIDASE"/>
    <property type="match status" value="1"/>
</dbReference>
<name>A0A6B8RK61_9BACL</name>
<dbReference type="InterPro" id="IPR036249">
    <property type="entry name" value="Thioredoxin-like_sf"/>
</dbReference>
<dbReference type="PANTHER" id="PTHR11592:SF78">
    <property type="entry name" value="GLUTATHIONE PEROXIDASE"/>
    <property type="match status" value="1"/>
</dbReference>
<reference evidence="7" key="1">
    <citation type="submission" date="2018-11" db="EMBL/GenBank/DDBJ databases">
        <title>Complete genome sequence of Paenibacillus sp. ML311-T8.</title>
        <authorList>
            <person name="Nam Y.-D."/>
            <person name="Kang J."/>
            <person name="Chung W.-H."/>
            <person name="Park Y.S."/>
        </authorList>
    </citation>
    <scope>NUCLEOTIDE SEQUENCE [LARGE SCALE GENOMIC DNA]</scope>
    <source>
        <strain evidence="7">ML311-T8</strain>
    </source>
</reference>